<evidence type="ECO:0008006" key="3">
    <source>
        <dbReference type="Google" id="ProtNLM"/>
    </source>
</evidence>
<comment type="caution">
    <text evidence="1">The sequence shown here is derived from an EMBL/GenBank/DDBJ whole genome shotgun (WGS) entry which is preliminary data.</text>
</comment>
<gene>
    <name evidence="1" type="ORF">ACFSJ3_09630</name>
</gene>
<accession>A0ABW4XL57</accession>
<keyword evidence="2" id="KW-1185">Reference proteome</keyword>
<evidence type="ECO:0000313" key="2">
    <source>
        <dbReference type="Proteomes" id="UP001597380"/>
    </source>
</evidence>
<reference evidence="2" key="1">
    <citation type="journal article" date="2019" name="Int. J. Syst. Evol. Microbiol.">
        <title>The Global Catalogue of Microorganisms (GCM) 10K type strain sequencing project: providing services to taxonomists for standard genome sequencing and annotation.</title>
        <authorList>
            <consortium name="The Broad Institute Genomics Platform"/>
            <consortium name="The Broad Institute Genome Sequencing Center for Infectious Disease"/>
            <person name="Wu L."/>
            <person name="Ma J."/>
        </authorList>
    </citation>
    <scope>NUCLEOTIDE SEQUENCE [LARGE SCALE GENOMIC DNA]</scope>
    <source>
        <strain evidence="2">CGMCC 1.10992</strain>
    </source>
</reference>
<evidence type="ECO:0000313" key="1">
    <source>
        <dbReference type="EMBL" id="MFD2096241.1"/>
    </source>
</evidence>
<dbReference type="RefSeq" id="WP_345339382.1">
    <property type="nucleotide sequence ID" value="NZ_BAABLI010000008.1"/>
</dbReference>
<sequence>MAVLRTSVLSIIPLSEHLAEVIVDEGVEMTLADVEAYHACLLDNFSAPLKLLINKANQYTYTFEAQEKLADLPEISAMAVLVYSKASYAAMKVLQQQPKKNPWHLDVFTSRREALEWLEQQS</sequence>
<name>A0ABW4XL57_9GAMM</name>
<dbReference type="Proteomes" id="UP001597380">
    <property type="component" value="Unassembled WGS sequence"/>
</dbReference>
<organism evidence="1 2">
    <name type="scientific">Corallincola platygyrae</name>
    <dbReference type="NCBI Taxonomy" id="1193278"/>
    <lineage>
        <taxon>Bacteria</taxon>
        <taxon>Pseudomonadati</taxon>
        <taxon>Pseudomonadota</taxon>
        <taxon>Gammaproteobacteria</taxon>
        <taxon>Alteromonadales</taxon>
        <taxon>Psychromonadaceae</taxon>
        <taxon>Corallincola</taxon>
    </lineage>
</organism>
<protein>
    <recommendedName>
        <fullName evidence="3">STAS/SEC14 domain-containing protein</fullName>
    </recommendedName>
</protein>
<proteinExistence type="predicted"/>
<dbReference type="EMBL" id="JBHUHT010000012">
    <property type="protein sequence ID" value="MFD2096241.1"/>
    <property type="molecule type" value="Genomic_DNA"/>
</dbReference>